<comment type="caution">
    <text evidence="1">The sequence shown here is derived from an EMBL/GenBank/DDBJ whole genome shotgun (WGS) entry which is preliminary data.</text>
</comment>
<accession>A0ABV9CPB5</accession>
<organism evidence="1 2">
    <name type="scientific">Sphaerisporangium dianthi</name>
    <dbReference type="NCBI Taxonomy" id="1436120"/>
    <lineage>
        <taxon>Bacteria</taxon>
        <taxon>Bacillati</taxon>
        <taxon>Actinomycetota</taxon>
        <taxon>Actinomycetes</taxon>
        <taxon>Streptosporangiales</taxon>
        <taxon>Streptosporangiaceae</taxon>
        <taxon>Sphaerisporangium</taxon>
    </lineage>
</organism>
<proteinExistence type="predicted"/>
<gene>
    <name evidence="1" type="ORF">ACFO60_28340</name>
</gene>
<evidence type="ECO:0000313" key="2">
    <source>
        <dbReference type="Proteomes" id="UP001596004"/>
    </source>
</evidence>
<name>A0ABV9CPB5_9ACTN</name>
<protein>
    <recommendedName>
        <fullName evidence="3">TetR family transcriptional regulator</fullName>
    </recommendedName>
</protein>
<reference evidence="2" key="1">
    <citation type="journal article" date="2019" name="Int. J. Syst. Evol. Microbiol.">
        <title>The Global Catalogue of Microorganisms (GCM) 10K type strain sequencing project: providing services to taxonomists for standard genome sequencing and annotation.</title>
        <authorList>
            <consortium name="The Broad Institute Genomics Platform"/>
            <consortium name="The Broad Institute Genome Sequencing Center for Infectious Disease"/>
            <person name="Wu L."/>
            <person name="Ma J."/>
        </authorList>
    </citation>
    <scope>NUCLEOTIDE SEQUENCE [LARGE SCALE GENOMIC DNA]</scope>
    <source>
        <strain evidence="2">CGMCC 4.7132</strain>
    </source>
</reference>
<dbReference type="EMBL" id="JBHSFP010000024">
    <property type="protein sequence ID" value="MFC4534685.1"/>
    <property type="molecule type" value="Genomic_DNA"/>
</dbReference>
<evidence type="ECO:0008006" key="3">
    <source>
        <dbReference type="Google" id="ProtNLM"/>
    </source>
</evidence>
<evidence type="ECO:0000313" key="1">
    <source>
        <dbReference type="EMBL" id="MFC4534685.1"/>
    </source>
</evidence>
<keyword evidence="2" id="KW-1185">Reference proteome</keyword>
<dbReference type="RefSeq" id="WP_380845806.1">
    <property type="nucleotide sequence ID" value="NZ_JBHSFP010000024.1"/>
</dbReference>
<sequence length="161" mass="16475">MSVSWRHLPKPARAVAEATEGAVAAARARDLPAFEASAAALAALESEHVALVLGTVTRLLLEDLHPGGLAVDDVRALVGRCAREAAGWFPAVDADVLVMLVAGALGVYQPEAEAFPLQADGVARHAVVLVADLLAVSGHPLDACLSAAFADIAVVQTSDTP</sequence>
<dbReference type="Proteomes" id="UP001596004">
    <property type="component" value="Unassembled WGS sequence"/>
</dbReference>